<dbReference type="InterPro" id="IPR019494">
    <property type="entry name" value="FIST_C"/>
</dbReference>
<feature type="domain" description="FIST C-domain" evidence="1">
    <location>
        <begin position="17"/>
        <end position="166"/>
    </location>
</feature>
<evidence type="ECO:0000259" key="1">
    <source>
        <dbReference type="SMART" id="SM01204"/>
    </source>
</evidence>
<proteinExistence type="predicted"/>
<dbReference type="EMBL" id="CP118247">
    <property type="protein sequence ID" value="WDR06030.1"/>
    <property type="molecule type" value="Genomic_DNA"/>
</dbReference>
<keyword evidence="3" id="KW-1185">Reference proteome</keyword>
<evidence type="ECO:0000313" key="2">
    <source>
        <dbReference type="EMBL" id="WDR06030.1"/>
    </source>
</evidence>
<dbReference type="Proteomes" id="UP001222118">
    <property type="component" value="Chromosome"/>
</dbReference>
<dbReference type="SMART" id="SM01204">
    <property type="entry name" value="FIST_C"/>
    <property type="match status" value="1"/>
</dbReference>
<dbReference type="Pfam" id="PF10442">
    <property type="entry name" value="FIST_C"/>
    <property type="match status" value="1"/>
</dbReference>
<dbReference type="RefSeq" id="WP_282211544.1">
    <property type="nucleotide sequence ID" value="NZ_CP118247.1"/>
</dbReference>
<dbReference type="PANTHER" id="PTHR40252:SF2">
    <property type="entry name" value="BLR0328 PROTEIN"/>
    <property type="match status" value="1"/>
</dbReference>
<accession>A0ABY7YZ20</accession>
<evidence type="ECO:0000313" key="3">
    <source>
        <dbReference type="Proteomes" id="UP001222118"/>
    </source>
</evidence>
<name>A0ABY7YZ20_9HYPH</name>
<dbReference type="PANTHER" id="PTHR40252">
    <property type="entry name" value="BLR0328 PROTEIN"/>
    <property type="match status" value="1"/>
</dbReference>
<protein>
    <submittedName>
        <fullName evidence="2">FIST C-terminal domain-containing protein</fullName>
    </submittedName>
</protein>
<gene>
    <name evidence="2" type="ORF">PSQ90_00765</name>
</gene>
<organism evidence="2 3">
    <name type="scientific">Devosia rhodophyticola</name>
    <dbReference type="NCBI Taxonomy" id="3026423"/>
    <lineage>
        <taxon>Bacteria</taxon>
        <taxon>Pseudomonadati</taxon>
        <taxon>Pseudomonadota</taxon>
        <taxon>Alphaproteobacteria</taxon>
        <taxon>Hyphomicrobiales</taxon>
        <taxon>Devosiaceae</taxon>
        <taxon>Devosia</taxon>
    </lineage>
</organism>
<reference evidence="2 3" key="1">
    <citation type="submission" date="2023-02" db="EMBL/GenBank/DDBJ databases">
        <title>Devosia chondri sp. nov., isolated from the phycosphere of marine algae.</title>
        <authorList>
            <person name="Kim J.M."/>
            <person name="Lee J.K."/>
            <person name="Choi B.J."/>
            <person name="Bayburt H."/>
            <person name="Jeon C.O."/>
        </authorList>
    </citation>
    <scope>NUCLEOTIDE SEQUENCE [LARGE SCALE GENOMIC DNA]</scope>
    <source>
        <strain evidence="2 3">G2-5</strain>
    </source>
</reference>
<sequence>MTKSRGRHIMAIDDKPAAELYNEWIGGSLTERLADGGNILADTTMFPLGIDSGNINEVSHYLLVHPDAITPEGGLSTFAEIEEGTRIYSMCGEKQRLVDRAGRVASMAAASLPSGIDSLAGGVVVYCGGCMLAVGDRMSQVSQTVADSFSDKPFVGCFTFGEQGLILGKNVHGNLMISAIAFGQ</sequence>